<evidence type="ECO:0000313" key="3">
    <source>
        <dbReference type="Proteomes" id="UP000076717"/>
    </source>
</evidence>
<keyword evidence="3" id="KW-1185">Reference proteome</keyword>
<name>A0A162GQX6_9MICO</name>
<dbReference type="AlphaFoldDB" id="A0A162GQX6"/>
<dbReference type="RefSeq" id="WP_068210299.1">
    <property type="nucleotide sequence ID" value="NZ_CP047186.1"/>
</dbReference>
<evidence type="ECO:0000313" key="2">
    <source>
        <dbReference type="EMBL" id="QHC54389.1"/>
    </source>
</evidence>
<accession>A0A162GQX6</accession>
<gene>
    <name evidence="1" type="ORF">ACH61_01500</name>
    <name evidence="2" type="ORF">GSU10_01050</name>
</gene>
<organism evidence="1 3">
    <name type="scientific">Rathayibacter tanaceti</name>
    <dbReference type="NCBI Taxonomy" id="1671680"/>
    <lineage>
        <taxon>Bacteria</taxon>
        <taxon>Bacillati</taxon>
        <taxon>Actinomycetota</taxon>
        <taxon>Actinomycetes</taxon>
        <taxon>Micrococcales</taxon>
        <taxon>Microbacteriaceae</taxon>
        <taxon>Rathayibacter</taxon>
    </lineage>
</organism>
<evidence type="ECO:0000313" key="1">
    <source>
        <dbReference type="EMBL" id="KZX21358.1"/>
    </source>
</evidence>
<dbReference type="EMBL" id="LIIN01000042">
    <property type="protein sequence ID" value="KZX21358.1"/>
    <property type="molecule type" value="Genomic_DNA"/>
</dbReference>
<dbReference type="InterPro" id="IPR049906">
    <property type="entry name" value="LxmA-like_leader"/>
</dbReference>
<sequence>MTSNQTLIAGFSSYASAEELVSTSLESAPGATPSPISAVSVFVTASSPECALVSVGVTAGGTTTTLAAGC</sequence>
<evidence type="ECO:0000313" key="4">
    <source>
        <dbReference type="Proteomes" id="UP000465031"/>
    </source>
</evidence>
<dbReference type="KEGG" id="rte:GSU10_01050"/>
<reference evidence="2" key="2">
    <citation type="submission" date="2019-12" db="EMBL/GenBank/DDBJ databases">
        <title>Complete and Draft Genome Sequences of New Strains and Members of Some Known Species of the Genus Rathayibacter isolated from Plants.</title>
        <authorList>
            <person name="Tarlachkov S.V."/>
            <person name="Starodumova I.P."/>
            <person name="Dorofeeva L.V."/>
            <person name="Prisyazhnaya N.V."/>
            <person name="Leyn S.A."/>
            <person name="Zlamal J.E."/>
            <person name="Elane M.L."/>
            <person name="Osterman A.L."/>
            <person name="Nadler S.A."/>
            <person name="Subbotin S.A."/>
            <person name="Evtushenko L.I."/>
        </authorList>
    </citation>
    <scope>NUCLEOTIDE SEQUENCE</scope>
    <source>
        <strain evidence="2">VKM Ac-2761</strain>
    </source>
</reference>
<dbReference type="Proteomes" id="UP000465031">
    <property type="component" value="Chromosome"/>
</dbReference>
<dbReference type="Proteomes" id="UP000076717">
    <property type="component" value="Unassembled WGS sequence"/>
</dbReference>
<dbReference type="NCBIfam" id="NF038146">
    <property type="entry name" value="LxmA_leader"/>
    <property type="match status" value="1"/>
</dbReference>
<reference evidence="1 3" key="1">
    <citation type="submission" date="2015-08" db="EMBL/GenBank/DDBJ databases">
        <title>Draft Genome Sequence of Rathayibacter sp. Strain VKM Ac-2596 Isolated from Leaf Gall Induced by Plant-Parasitic Nematodes.</title>
        <authorList>
            <person name="Vasilenko O.V."/>
            <person name="Starodumova I.P."/>
            <person name="Tarlachkov S.V."/>
            <person name="Dorofeeva L.V."/>
            <person name="Evtushenko L.I."/>
        </authorList>
    </citation>
    <scope>NUCLEOTIDE SEQUENCE [LARGE SCALE GENOMIC DNA]</scope>
    <source>
        <strain evidence="1 3">VKM Ac-2596</strain>
    </source>
</reference>
<dbReference type="EMBL" id="CP047186">
    <property type="protein sequence ID" value="QHC54389.1"/>
    <property type="molecule type" value="Genomic_DNA"/>
</dbReference>
<reference evidence="4" key="3">
    <citation type="submission" date="2019-12" db="EMBL/GenBank/DDBJ databases">
        <title>Complete and draft genome sequences of new strains and members of some known species of the genus Rathayibacter isolated from plants.</title>
        <authorList>
            <person name="Tarlachkov S.V."/>
            <person name="Starodumova I.P."/>
            <person name="Dorofeeva L.V."/>
            <person name="Prisyazhnaya N.V."/>
            <person name="Leyn S."/>
            <person name="Zlamal J."/>
            <person name="Elan M."/>
            <person name="Osterman A.L."/>
            <person name="Nadler S."/>
            <person name="Subbotin S.A."/>
            <person name="Evtushenko L.I."/>
        </authorList>
    </citation>
    <scope>NUCLEOTIDE SEQUENCE [LARGE SCALE GENOMIC DNA]</scope>
    <source>
        <strain evidence="4">VKM Ac-2761</strain>
    </source>
</reference>
<proteinExistence type="predicted"/>
<protein>
    <submittedName>
        <fullName evidence="1">Uncharacterized protein</fullName>
    </submittedName>
</protein>